<dbReference type="HOGENOM" id="CLU_045683_0_0_4"/>
<dbReference type="PIRSF" id="PIRSF017082">
    <property type="entry name" value="YflP"/>
    <property type="match status" value="1"/>
</dbReference>
<feature type="signal peptide" evidence="2">
    <location>
        <begin position="1"/>
        <end position="25"/>
    </location>
</feature>
<keyword evidence="2" id="KW-0732">Signal</keyword>
<protein>
    <recommendedName>
        <fullName evidence="5">Tripartite tricarboxylate transporter substrate binding protein</fullName>
    </recommendedName>
</protein>
<dbReference type="AlphaFoldDB" id="F8GUG9"/>
<feature type="chain" id="PRO_5003377832" description="Tripartite tricarboxylate transporter substrate binding protein" evidence="2">
    <location>
        <begin position="26"/>
        <end position="327"/>
    </location>
</feature>
<dbReference type="Gene3D" id="3.40.190.10">
    <property type="entry name" value="Periplasmic binding protein-like II"/>
    <property type="match status" value="1"/>
</dbReference>
<dbReference type="SUPFAM" id="SSF53850">
    <property type="entry name" value="Periplasmic binding protein-like II"/>
    <property type="match status" value="1"/>
</dbReference>
<keyword evidence="3" id="KW-0614">Plasmid</keyword>
<dbReference type="PANTHER" id="PTHR42928:SF5">
    <property type="entry name" value="BLR1237 PROTEIN"/>
    <property type="match status" value="1"/>
</dbReference>
<organism evidence="3 4">
    <name type="scientific">Cupriavidus necator (strain ATCC 43291 / DSM 13513 / CCUG 52238 / LMG 8453 / N-1)</name>
    <name type="common">Ralstonia eutropha</name>
    <dbReference type="NCBI Taxonomy" id="1042878"/>
    <lineage>
        <taxon>Bacteria</taxon>
        <taxon>Pseudomonadati</taxon>
        <taxon>Pseudomonadota</taxon>
        <taxon>Betaproteobacteria</taxon>
        <taxon>Burkholderiales</taxon>
        <taxon>Burkholderiaceae</taxon>
        <taxon>Cupriavidus</taxon>
    </lineage>
</organism>
<evidence type="ECO:0000256" key="2">
    <source>
        <dbReference type="SAM" id="SignalP"/>
    </source>
</evidence>
<dbReference type="GeneID" id="34311594"/>
<evidence type="ECO:0000256" key="1">
    <source>
        <dbReference type="ARBA" id="ARBA00006987"/>
    </source>
</evidence>
<reference evidence="3 4" key="1">
    <citation type="journal article" date="2011" name="J. Bacteriol.">
        <title>Complete genome sequence of the type strain Cupriavidus necator N-1.</title>
        <authorList>
            <person name="Poehlein A."/>
            <person name="Kusian B."/>
            <person name="Friedrich B."/>
            <person name="Daniel R."/>
            <person name="Bowien B."/>
        </authorList>
    </citation>
    <scope>NUCLEOTIDE SEQUENCE [LARGE SCALE GENOMIC DNA]</scope>
    <source>
        <strain evidence="4">ATCC 43291 / DSM 13513 / CCUG 52238 / LMG 8453 / N-1</strain>
        <plasmid evidence="3 4">pBB1</plasmid>
    </source>
</reference>
<dbReference type="CDD" id="cd07012">
    <property type="entry name" value="PBP2_Bug_TTT"/>
    <property type="match status" value="1"/>
</dbReference>
<dbReference type="KEGG" id="cnc:CNE_BB1p09620"/>
<accession>F8GUG9</accession>
<comment type="similarity">
    <text evidence="1">Belongs to the UPF0065 (bug) family.</text>
</comment>
<evidence type="ECO:0008006" key="5">
    <source>
        <dbReference type="Google" id="ProtNLM"/>
    </source>
</evidence>
<sequence length="327" mass="34689">MRHAKHFAISASFSVALLIPSVSSAQVPGYPERPIKLVVPWAAGGATDALSRIIAQKLGARIKQAVVVDNRAGAGGTIGTAAFVREKPDGYTLLMATSSTNAAGPYLYSKLGFDPVKDFTPVAYVGLIPNVLEVPKTSRFKSAKELIDEGKKKPGTLNYGTAGSGSSQHLAASLLKRVAGVDAVHVPYKGSGPAISDLMAGQLDFILDTGSLPQVKAGSLRALAVASERRIAALPDVPTFAELGYKDMLASAWYGVLAPAKLPTPIQEFLNREINAILADPEVKKQMEQSLGVVMSPGRNAPWFGEFMRTELVKYAEIIRVSGAKME</sequence>
<dbReference type="Pfam" id="PF03401">
    <property type="entry name" value="TctC"/>
    <property type="match status" value="1"/>
</dbReference>
<evidence type="ECO:0000313" key="3">
    <source>
        <dbReference type="EMBL" id="AEI82373.1"/>
    </source>
</evidence>
<dbReference type="InterPro" id="IPR005064">
    <property type="entry name" value="BUG"/>
</dbReference>
<proteinExistence type="inferred from homology"/>
<dbReference type="RefSeq" id="WP_013959405.1">
    <property type="nucleotide sequence ID" value="NC_015727.1"/>
</dbReference>
<dbReference type="InterPro" id="IPR042100">
    <property type="entry name" value="Bug_dom1"/>
</dbReference>
<dbReference type="Gene3D" id="3.40.190.150">
    <property type="entry name" value="Bordetella uptake gene, domain 1"/>
    <property type="match status" value="1"/>
</dbReference>
<dbReference type="EMBL" id="CP002879">
    <property type="protein sequence ID" value="AEI82373.1"/>
    <property type="molecule type" value="Genomic_DNA"/>
</dbReference>
<name>F8GUG9_CUPNN</name>
<gene>
    <name evidence="3" type="ordered locus">CNE_BB1p09620</name>
</gene>
<dbReference type="Proteomes" id="UP000006798">
    <property type="component" value="Plasmid pBB1"/>
</dbReference>
<dbReference type="PANTHER" id="PTHR42928">
    <property type="entry name" value="TRICARBOXYLATE-BINDING PROTEIN"/>
    <property type="match status" value="1"/>
</dbReference>
<evidence type="ECO:0000313" key="4">
    <source>
        <dbReference type="Proteomes" id="UP000006798"/>
    </source>
</evidence>
<geneLocation type="plasmid" evidence="3 4">
    <name>pBB1</name>
</geneLocation>